<dbReference type="Proteomes" id="UP000299102">
    <property type="component" value="Unassembled WGS sequence"/>
</dbReference>
<evidence type="ECO:0000313" key="2">
    <source>
        <dbReference type="Proteomes" id="UP000299102"/>
    </source>
</evidence>
<sequence>MLPPRTYKYIHTLAEPRLANGAGPAATSFVKRARVTFDRPTAARAGGGRRAYESLHSFAYKFIRMFHVVLSDHFFSDVH</sequence>
<proteinExistence type="predicted"/>
<protein>
    <submittedName>
        <fullName evidence="1">Uncharacterized protein</fullName>
    </submittedName>
</protein>
<organism evidence="1 2">
    <name type="scientific">Eumeta variegata</name>
    <name type="common">Bagworm moth</name>
    <name type="synonym">Eumeta japonica</name>
    <dbReference type="NCBI Taxonomy" id="151549"/>
    <lineage>
        <taxon>Eukaryota</taxon>
        <taxon>Metazoa</taxon>
        <taxon>Ecdysozoa</taxon>
        <taxon>Arthropoda</taxon>
        <taxon>Hexapoda</taxon>
        <taxon>Insecta</taxon>
        <taxon>Pterygota</taxon>
        <taxon>Neoptera</taxon>
        <taxon>Endopterygota</taxon>
        <taxon>Lepidoptera</taxon>
        <taxon>Glossata</taxon>
        <taxon>Ditrysia</taxon>
        <taxon>Tineoidea</taxon>
        <taxon>Psychidae</taxon>
        <taxon>Oiketicinae</taxon>
        <taxon>Eumeta</taxon>
    </lineage>
</organism>
<dbReference type="AlphaFoldDB" id="A0A4C1W5V4"/>
<evidence type="ECO:0000313" key="1">
    <source>
        <dbReference type="EMBL" id="GBP45922.1"/>
    </source>
</evidence>
<name>A0A4C1W5V4_EUMVA</name>
<reference evidence="1 2" key="1">
    <citation type="journal article" date="2019" name="Commun. Biol.">
        <title>The bagworm genome reveals a unique fibroin gene that provides high tensile strength.</title>
        <authorList>
            <person name="Kono N."/>
            <person name="Nakamura H."/>
            <person name="Ohtoshi R."/>
            <person name="Tomita M."/>
            <person name="Numata K."/>
            <person name="Arakawa K."/>
        </authorList>
    </citation>
    <scope>NUCLEOTIDE SEQUENCE [LARGE SCALE GENOMIC DNA]</scope>
</reference>
<gene>
    <name evidence="1" type="ORF">EVAR_41223_1</name>
</gene>
<dbReference type="EMBL" id="BGZK01000474">
    <property type="protein sequence ID" value="GBP45922.1"/>
    <property type="molecule type" value="Genomic_DNA"/>
</dbReference>
<keyword evidence="2" id="KW-1185">Reference proteome</keyword>
<comment type="caution">
    <text evidence="1">The sequence shown here is derived from an EMBL/GenBank/DDBJ whole genome shotgun (WGS) entry which is preliminary data.</text>
</comment>
<accession>A0A4C1W5V4</accession>